<dbReference type="SMART" id="SM00283">
    <property type="entry name" value="MA"/>
    <property type="match status" value="1"/>
</dbReference>
<dbReference type="InterPro" id="IPR004089">
    <property type="entry name" value="MCPsignal_dom"/>
</dbReference>
<dbReference type="PANTHER" id="PTHR32089:SF118">
    <property type="entry name" value="HEME-BASED AEROTACTIC TRANSDUCER HEMAT"/>
    <property type="match status" value="1"/>
</dbReference>
<dbReference type="Pfam" id="PF00015">
    <property type="entry name" value="MCPsignal"/>
    <property type="match status" value="1"/>
</dbReference>
<dbReference type="AlphaFoldDB" id="A0A161PKE5"/>
<keyword evidence="1 2" id="KW-0807">Transducer</keyword>
<dbReference type="RefSeq" id="WP_061947547.1">
    <property type="nucleotide sequence ID" value="NZ_LTAO01000002.1"/>
</dbReference>
<accession>A0A161PKE5</accession>
<dbReference type="GO" id="GO:0020037">
    <property type="term" value="F:heme binding"/>
    <property type="evidence" value="ECO:0007669"/>
    <property type="project" value="InterPro"/>
</dbReference>
<feature type="coiled-coil region" evidence="3">
    <location>
        <begin position="392"/>
        <end position="419"/>
    </location>
</feature>
<reference evidence="5" key="1">
    <citation type="submission" date="2016-02" db="EMBL/GenBank/DDBJ databases">
        <title>Genome sequence of Bacillus trypoxylicola KCTC 13244(T).</title>
        <authorList>
            <person name="Jeong H."/>
            <person name="Park S.-H."/>
            <person name="Choi S.-K."/>
        </authorList>
    </citation>
    <scope>NUCLEOTIDE SEQUENCE [LARGE SCALE GENOMIC DNA]</scope>
    <source>
        <strain evidence="5">KCTC 13244</strain>
    </source>
</reference>
<dbReference type="Pfam" id="PF11563">
    <property type="entry name" value="Protoglobin"/>
    <property type="match status" value="1"/>
</dbReference>
<evidence type="ECO:0000259" key="4">
    <source>
        <dbReference type="PROSITE" id="PS50111"/>
    </source>
</evidence>
<dbReference type="EMBL" id="LTAO01000002">
    <property type="protein sequence ID" value="KYG34380.1"/>
    <property type="molecule type" value="Genomic_DNA"/>
</dbReference>
<keyword evidence="6" id="KW-1185">Reference proteome</keyword>
<evidence type="ECO:0000256" key="3">
    <source>
        <dbReference type="SAM" id="Coils"/>
    </source>
</evidence>
<evidence type="ECO:0000256" key="2">
    <source>
        <dbReference type="PROSITE-ProRule" id="PRU00284"/>
    </source>
</evidence>
<dbReference type="Gene3D" id="1.10.490.10">
    <property type="entry name" value="Globins"/>
    <property type="match status" value="1"/>
</dbReference>
<name>A0A161PKE5_9BACI</name>
<dbReference type="InterPro" id="IPR044398">
    <property type="entry name" value="Globin-sensor_dom"/>
</dbReference>
<sequence length="437" mass="49152">MFELGIFKKKEKKVKAKGKELVTNEYQVDMTYLQELPSNHHISLLHIKEKDLQNLRELYPLVKEHGPEITASFYDTISKHSELAEKIEQHSSIEKLSVTLEKHILEMFNEDISENYLLKRKAVALQHVRIGLESKWYLAGFYQLQHAAHDLLLSQSYSREELSERYGAINKIFALEKQLVLEAYEEAREKNIFSEKQEKNELIVSLSEQAKILTEISTISEEAIKGFGQKSKQLSSIAKDGTELANNAQEQSLKGTNQISQQVENMKTVMDSIEDMAEGSKKLTTFASEVHNVIDIVEKIAEQTNLLALNASIEAARAGEFGKGFAVVADEIRKLSEQTKVTTSKVAELITRTNEQIETVSEGILEVSTVVGSGVEGMQQTEHAFQVISQSMNSLKLQNDKMETELLSLNQSVSEITEASVEVASTAKQLDRMVEAK</sequence>
<feature type="domain" description="Methyl-accepting transducer" evidence="4">
    <location>
        <begin position="223"/>
        <end position="431"/>
    </location>
</feature>
<dbReference type="GO" id="GO:0016020">
    <property type="term" value="C:membrane"/>
    <property type="evidence" value="ECO:0007669"/>
    <property type="project" value="InterPro"/>
</dbReference>
<dbReference type="STRING" id="519424.AZF04_14410"/>
<proteinExistence type="predicted"/>
<dbReference type="InterPro" id="IPR009050">
    <property type="entry name" value="Globin-like_sf"/>
</dbReference>
<dbReference type="Gene3D" id="1.10.287.950">
    <property type="entry name" value="Methyl-accepting chemotaxis protein"/>
    <property type="match status" value="1"/>
</dbReference>
<organism evidence="5 6">
    <name type="scientific">Alkalihalobacillus trypoxylicola</name>
    <dbReference type="NCBI Taxonomy" id="519424"/>
    <lineage>
        <taxon>Bacteria</taxon>
        <taxon>Bacillati</taxon>
        <taxon>Bacillota</taxon>
        <taxon>Bacilli</taxon>
        <taxon>Bacillales</taxon>
        <taxon>Bacillaceae</taxon>
        <taxon>Alkalihalobacillus</taxon>
    </lineage>
</organism>
<dbReference type="CDD" id="cd01068">
    <property type="entry name" value="globin_sensor"/>
    <property type="match status" value="1"/>
</dbReference>
<dbReference type="GO" id="GO:0019825">
    <property type="term" value="F:oxygen binding"/>
    <property type="evidence" value="ECO:0007669"/>
    <property type="project" value="InterPro"/>
</dbReference>
<keyword evidence="3" id="KW-0175">Coiled coil</keyword>
<dbReference type="OrthoDB" id="266313at2"/>
<dbReference type="InterPro" id="IPR012292">
    <property type="entry name" value="Globin/Proto"/>
</dbReference>
<dbReference type="Proteomes" id="UP000075806">
    <property type="component" value="Unassembled WGS sequence"/>
</dbReference>
<evidence type="ECO:0000313" key="5">
    <source>
        <dbReference type="EMBL" id="KYG34380.1"/>
    </source>
</evidence>
<dbReference type="SUPFAM" id="SSF58104">
    <property type="entry name" value="Methyl-accepting chemotaxis protein (MCP) signaling domain"/>
    <property type="match status" value="1"/>
</dbReference>
<dbReference type="InterPro" id="IPR039379">
    <property type="entry name" value="Protoglobin_sensor_dom"/>
</dbReference>
<gene>
    <name evidence="5" type="ORF">AZF04_14410</name>
</gene>
<dbReference type="PANTHER" id="PTHR32089">
    <property type="entry name" value="METHYL-ACCEPTING CHEMOTAXIS PROTEIN MCPB"/>
    <property type="match status" value="1"/>
</dbReference>
<dbReference type="GO" id="GO:0007165">
    <property type="term" value="P:signal transduction"/>
    <property type="evidence" value="ECO:0007669"/>
    <property type="project" value="UniProtKB-KW"/>
</dbReference>
<protein>
    <recommendedName>
        <fullName evidence="4">Methyl-accepting transducer domain-containing protein</fullName>
    </recommendedName>
</protein>
<evidence type="ECO:0000313" key="6">
    <source>
        <dbReference type="Proteomes" id="UP000075806"/>
    </source>
</evidence>
<dbReference type="SUPFAM" id="SSF46458">
    <property type="entry name" value="Globin-like"/>
    <property type="match status" value="1"/>
</dbReference>
<evidence type="ECO:0000256" key="1">
    <source>
        <dbReference type="ARBA" id="ARBA00023224"/>
    </source>
</evidence>
<dbReference type="PROSITE" id="PS50111">
    <property type="entry name" value="CHEMOTAXIS_TRANSDUC_2"/>
    <property type="match status" value="1"/>
</dbReference>
<comment type="caution">
    <text evidence="5">The sequence shown here is derived from an EMBL/GenBank/DDBJ whole genome shotgun (WGS) entry which is preliminary data.</text>
</comment>